<protein>
    <submittedName>
        <fullName evidence="3">Glycosyltransferase</fullName>
    </submittedName>
</protein>
<reference evidence="3 4" key="1">
    <citation type="submission" date="2018-02" db="EMBL/GenBank/DDBJ databases">
        <title>Genomic analysis of the strain RR4-38 isolated from a seawater recirculating aquaculture system.</title>
        <authorList>
            <person name="Kim Y.-S."/>
            <person name="Jang Y.H."/>
            <person name="Kim K.-H."/>
        </authorList>
    </citation>
    <scope>NUCLEOTIDE SEQUENCE [LARGE SCALE GENOMIC DNA]</scope>
    <source>
        <strain evidence="3 4">RR4-38</strain>
    </source>
</reference>
<keyword evidence="4" id="KW-1185">Reference proteome</keyword>
<dbReference type="CDD" id="cd03811">
    <property type="entry name" value="GT4_GT28_WabH-like"/>
    <property type="match status" value="1"/>
</dbReference>
<dbReference type="InterPro" id="IPR001296">
    <property type="entry name" value="Glyco_trans_1"/>
</dbReference>
<gene>
    <name evidence="3" type="ORF">C5O00_01615</name>
</gene>
<feature type="domain" description="Glycosyl transferase family 1" evidence="1">
    <location>
        <begin position="232"/>
        <end position="386"/>
    </location>
</feature>
<name>A0A2S0HTB0_9FLAO</name>
<dbReference type="Gene3D" id="3.40.50.2000">
    <property type="entry name" value="Glycogen Phosphorylase B"/>
    <property type="match status" value="2"/>
</dbReference>
<dbReference type="AlphaFoldDB" id="A0A2S0HTB0"/>
<dbReference type="InterPro" id="IPR028098">
    <property type="entry name" value="Glyco_trans_4-like_N"/>
</dbReference>
<evidence type="ECO:0000259" key="2">
    <source>
        <dbReference type="Pfam" id="PF13439"/>
    </source>
</evidence>
<organism evidence="3 4">
    <name type="scientific">Pukyongia salina</name>
    <dbReference type="NCBI Taxonomy" id="2094025"/>
    <lineage>
        <taxon>Bacteria</taxon>
        <taxon>Pseudomonadati</taxon>
        <taxon>Bacteroidota</taxon>
        <taxon>Flavobacteriia</taxon>
        <taxon>Flavobacteriales</taxon>
        <taxon>Flavobacteriaceae</taxon>
        <taxon>Pukyongia</taxon>
    </lineage>
</organism>
<feature type="domain" description="Glycosyltransferase subfamily 4-like N-terminal" evidence="2">
    <location>
        <begin position="59"/>
        <end position="215"/>
    </location>
</feature>
<dbReference type="Proteomes" id="UP000238442">
    <property type="component" value="Chromosome"/>
</dbReference>
<evidence type="ECO:0000259" key="1">
    <source>
        <dbReference type="Pfam" id="PF00534"/>
    </source>
</evidence>
<dbReference type="KEGG" id="aue:C5O00_01615"/>
<keyword evidence="3" id="KW-0808">Transferase</keyword>
<dbReference type="PANTHER" id="PTHR12526">
    <property type="entry name" value="GLYCOSYLTRANSFERASE"/>
    <property type="match status" value="1"/>
</dbReference>
<evidence type="ECO:0000313" key="4">
    <source>
        <dbReference type="Proteomes" id="UP000238442"/>
    </source>
</evidence>
<dbReference type="Pfam" id="PF00534">
    <property type="entry name" value="Glycos_transf_1"/>
    <property type="match status" value="1"/>
</dbReference>
<accession>A0A2S0HTB0</accession>
<evidence type="ECO:0000313" key="3">
    <source>
        <dbReference type="EMBL" id="AVI49931.1"/>
    </source>
</evidence>
<sequence>MSVTLWPKANKPSFKELCSLLYSPTNSIFISLLNSENKSRLSEGTHIKICIVTISLAGGGAERSCAMLSEMLAAQGHEVHIATLNDAVDYTYAGTLFNMGEFKQGKDHLGKRYRRFKHFRNYLLANSIDMIIDHRPKNQYYRELFYHHYVYKGLKRIYVTHSSSPALYFTQLPKKFAKLLNRNAANVAVSVYIENEVMKPLGIRSTCTIHNAFDPRWKEIKNDLPAALANASYVLSYGRIDEAVKDYSFLIRAFDHSELWRENIKLVIMGDGPDKSELQKLAKNTTAANNILFLPHDSAPFKIIQNARFVTLTSHFEGFPMVLVESLSMGTPVVSLDIVSGPSEIIQHEKNGLLVPKREVSLFASAMRNMVDNETLYENCRTNARESVEPFSFSKISEKWNKLIADVTG</sequence>
<proteinExistence type="predicted"/>
<dbReference type="SUPFAM" id="SSF53756">
    <property type="entry name" value="UDP-Glycosyltransferase/glycogen phosphorylase"/>
    <property type="match status" value="1"/>
</dbReference>
<dbReference type="GO" id="GO:0016757">
    <property type="term" value="F:glycosyltransferase activity"/>
    <property type="evidence" value="ECO:0007669"/>
    <property type="project" value="InterPro"/>
</dbReference>
<dbReference type="EMBL" id="CP027062">
    <property type="protein sequence ID" value="AVI49931.1"/>
    <property type="molecule type" value="Genomic_DNA"/>
</dbReference>
<dbReference type="Pfam" id="PF13439">
    <property type="entry name" value="Glyco_transf_4"/>
    <property type="match status" value="1"/>
</dbReference>